<name>A0A0N4X9Z5_HAEPC</name>
<organism evidence="2">
    <name type="scientific">Haemonchus placei</name>
    <name type="common">Barber's pole worm</name>
    <dbReference type="NCBI Taxonomy" id="6290"/>
    <lineage>
        <taxon>Eukaryota</taxon>
        <taxon>Metazoa</taxon>
        <taxon>Ecdysozoa</taxon>
        <taxon>Nematoda</taxon>
        <taxon>Chromadorea</taxon>
        <taxon>Rhabditida</taxon>
        <taxon>Rhabditina</taxon>
        <taxon>Rhabditomorpha</taxon>
        <taxon>Strongyloidea</taxon>
        <taxon>Trichostrongylidae</taxon>
        <taxon>Haemonchus</taxon>
    </lineage>
</organism>
<proteinExistence type="predicted"/>
<feature type="compositionally biased region" description="Basic residues" evidence="1">
    <location>
        <begin position="26"/>
        <end position="35"/>
    </location>
</feature>
<dbReference type="WBParaSite" id="HPLM_0002119001-mRNA-1">
    <property type="protein sequence ID" value="HPLM_0002119001-mRNA-1"/>
    <property type="gene ID" value="HPLM_0002119001"/>
</dbReference>
<feature type="region of interest" description="Disordered" evidence="1">
    <location>
        <begin position="1"/>
        <end position="35"/>
    </location>
</feature>
<evidence type="ECO:0000313" key="2">
    <source>
        <dbReference type="WBParaSite" id="HPLM_0002119001-mRNA-1"/>
    </source>
</evidence>
<feature type="compositionally biased region" description="Basic and acidic residues" evidence="1">
    <location>
        <begin position="1"/>
        <end position="12"/>
    </location>
</feature>
<accession>A0A0N4X9Z5</accession>
<evidence type="ECO:0000256" key="1">
    <source>
        <dbReference type="SAM" id="MobiDB-lite"/>
    </source>
</evidence>
<reference evidence="2" key="1">
    <citation type="submission" date="2017-02" db="UniProtKB">
        <authorList>
            <consortium name="WormBaseParasite"/>
        </authorList>
    </citation>
    <scope>IDENTIFICATION</scope>
</reference>
<sequence>LKGTETFDREGESNGSHVDVGLSGFHRNRNCLRRN</sequence>
<dbReference type="AlphaFoldDB" id="A0A0N4X9Z5"/>
<protein>
    <submittedName>
        <fullName evidence="2">Transposase</fullName>
    </submittedName>
</protein>